<proteinExistence type="predicted"/>
<gene>
    <name evidence="2" type="ORF">SCAZ3_06280</name>
</gene>
<evidence type="ECO:0000313" key="2">
    <source>
        <dbReference type="EMBL" id="EIQ81990.1"/>
    </source>
</evidence>
<reference evidence="2 3" key="1">
    <citation type="journal article" date="2012" name="PLoS ONE">
        <title>Gene Repertoire Evolution of Streptococcus pyogenes Inferred from Phylogenomic Analysis with Streptococcus canis and Streptococcus dysgalactiae.</title>
        <authorList>
            <person name="Lefebure T."/>
            <person name="Richards V.P."/>
            <person name="Lang P."/>
            <person name="Pavinski-Bitar P."/>
            <person name="Stanhope M.J."/>
        </authorList>
    </citation>
    <scope>NUCLEOTIDE SEQUENCE [LARGE SCALE GENOMIC DNA]</scope>
    <source>
        <strain evidence="2 3">FSL Z3-227</strain>
    </source>
</reference>
<dbReference type="Proteomes" id="UP000004423">
    <property type="component" value="Unassembled WGS sequence"/>
</dbReference>
<name>A0AAV3FS88_STRCB</name>
<feature type="coiled-coil region" evidence="1">
    <location>
        <begin position="143"/>
        <end position="170"/>
    </location>
</feature>
<evidence type="ECO:0000313" key="3">
    <source>
        <dbReference type="Proteomes" id="UP000004423"/>
    </source>
</evidence>
<evidence type="ECO:0000256" key="1">
    <source>
        <dbReference type="SAM" id="Coils"/>
    </source>
</evidence>
<dbReference type="RefSeq" id="WP_003048526.1">
    <property type="nucleotide sequence ID" value="NZ_AIDX01000001.2"/>
</dbReference>
<organism evidence="2 3">
    <name type="scientific">Streptococcus canis FSL Z3-227</name>
    <dbReference type="NCBI Taxonomy" id="482234"/>
    <lineage>
        <taxon>Bacteria</taxon>
        <taxon>Bacillati</taxon>
        <taxon>Bacillota</taxon>
        <taxon>Bacilli</taxon>
        <taxon>Lactobacillales</taxon>
        <taxon>Streptococcaceae</taxon>
        <taxon>Streptococcus</taxon>
    </lineage>
</organism>
<dbReference type="EMBL" id="AIDX01000001">
    <property type="protein sequence ID" value="EIQ81990.1"/>
    <property type="molecule type" value="Genomic_DNA"/>
</dbReference>
<protein>
    <submittedName>
        <fullName evidence="2">Uncharacterized protein</fullName>
    </submittedName>
</protein>
<comment type="caution">
    <text evidence="2">The sequence shown here is derived from an EMBL/GenBank/DDBJ whole genome shotgun (WGS) entry which is preliminary data.</text>
</comment>
<dbReference type="AlphaFoldDB" id="A0AAV3FS88"/>
<accession>A0AAV3FS88</accession>
<sequence>MKKIFEEIYFLKDLPKSIILIISYFKEKRIEEMAYKEYKDIMQATGKSITSVKKWRLKIEELSGYEFKKTRMRVSRRRVQDVYQFTEDEFDKFIRLSPRIDETNNMAQSVIEIWGDLKAREERRLKQDVADMKVTLNKLVKAHNTKNITISVLEKKVQKLEERIAVLEENQKQGFFSKIRKK</sequence>
<keyword evidence="1" id="KW-0175">Coiled coil</keyword>